<evidence type="ECO:0000256" key="11">
    <source>
        <dbReference type="ARBA" id="ARBA00023257"/>
    </source>
</evidence>
<keyword evidence="9" id="KW-0675">Receptor</keyword>
<evidence type="ECO:0000256" key="10">
    <source>
        <dbReference type="ARBA" id="ARBA00023180"/>
    </source>
</evidence>
<evidence type="ECO:0000256" key="7">
    <source>
        <dbReference type="ARBA" id="ARBA00023065"/>
    </source>
</evidence>
<keyword evidence="10" id="KW-0325">Glycoprotein</keyword>
<dbReference type="GO" id="GO:0098839">
    <property type="term" value="C:postsynaptic density membrane"/>
    <property type="evidence" value="ECO:0000318"/>
    <property type="project" value="GO_Central"/>
</dbReference>
<evidence type="ECO:0000256" key="17">
    <source>
        <dbReference type="PIRSR" id="PIRSR601508-3"/>
    </source>
</evidence>
<dbReference type="Gene3D" id="1.10.287.70">
    <property type="match status" value="1"/>
</dbReference>
<dbReference type="FunFam" id="3.40.190.10:FF:000001">
    <property type="entry name" value="Glutamate receptor ionotropic, kainate 2"/>
    <property type="match status" value="1"/>
</dbReference>
<dbReference type="KEGG" id="bfo:118423400"/>
<keyword evidence="5 18" id="KW-1133">Transmembrane helix</keyword>
<feature type="site" description="Interaction with the cone snail toxin Con-ikot-ikot" evidence="16">
    <location>
        <position position="672"/>
    </location>
</feature>
<feature type="site" description="Crucial to convey clamshell closure to channel opening" evidence="16">
    <location>
        <position position="645"/>
    </location>
</feature>
<dbReference type="OMA" id="RINNEYQ"/>
<dbReference type="InterPro" id="IPR019594">
    <property type="entry name" value="Glu/Gly-bd"/>
</dbReference>
<dbReference type="Proteomes" id="UP000001554">
    <property type="component" value="Chromosome 9"/>
</dbReference>
<evidence type="ECO:0000313" key="23">
    <source>
        <dbReference type="RefSeq" id="XP_035687428.1"/>
    </source>
</evidence>
<dbReference type="Pfam" id="PF10613">
    <property type="entry name" value="Lig_chan-Glu_bd"/>
    <property type="match status" value="1"/>
</dbReference>
<evidence type="ECO:0000256" key="12">
    <source>
        <dbReference type="ARBA" id="ARBA00023286"/>
    </source>
</evidence>
<keyword evidence="17" id="KW-1015">Disulfide bond</keyword>
<evidence type="ECO:0000256" key="16">
    <source>
        <dbReference type="PIRSR" id="PIRSR601508-2"/>
    </source>
</evidence>
<feature type="signal peptide" evidence="19">
    <location>
        <begin position="1"/>
        <end position="21"/>
    </location>
</feature>
<dbReference type="SMART" id="SM00918">
    <property type="entry name" value="Lig_chan-Glu_bd"/>
    <property type="match status" value="1"/>
</dbReference>
<evidence type="ECO:0000259" key="21">
    <source>
        <dbReference type="SMART" id="SM00918"/>
    </source>
</evidence>
<evidence type="ECO:0000256" key="13">
    <source>
        <dbReference type="ARBA" id="ARBA00023303"/>
    </source>
</evidence>
<keyword evidence="12" id="KW-1071">Ligand-gated ion channel</keyword>
<evidence type="ECO:0000256" key="14">
    <source>
        <dbReference type="ARBA" id="ARBA00034104"/>
    </source>
</evidence>
<dbReference type="GeneID" id="118423400"/>
<feature type="transmembrane region" description="Helical" evidence="18">
    <location>
        <begin position="538"/>
        <end position="557"/>
    </location>
</feature>
<dbReference type="FunFam" id="3.40.190.10:FF:000060">
    <property type="entry name" value="Glutamate receptor ionotropic, kainate 1"/>
    <property type="match status" value="1"/>
</dbReference>
<dbReference type="Gene3D" id="3.40.50.2300">
    <property type="match status" value="2"/>
</dbReference>
<feature type="domain" description="Ionotropic glutamate receptor L-glutamate and glycine-binding" evidence="21">
    <location>
        <begin position="420"/>
        <end position="483"/>
    </location>
</feature>
<dbReference type="InterPro" id="IPR001320">
    <property type="entry name" value="Iontro_rcpt_C"/>
</dbReference>
<feature type="binding site" evidence="15">
    <location>
        <position position="494"/>
    </location>
    <ligand>
        <name>L-glutamate</name>
        <dbReference type="ChEBI" id="CHEBI:29985"/>
    </ligand>
</feature>
<keyword evidence="1" id="KW-0813">Transport</keyword>
<name>A0A9J7LSG0_BRAFL</name>
<dbReference type="GO" id="GO:1904315">
    <property type="term" value="F:transmitter-gated monoatomic ion channel activity involved in regulation of postsynaptic membrane potential"/>
    <property type="evidence" value="ECO:0000318"/>
    <property type="project" value="GO_Central"/>
</dbReference>
<feature type="transmembrane region" description="Helical" evidence="18">
    <location>
        <begin position="616"/>
        <end position="638"/>
    </location>
</feature>
<keyword evidence="7" id="KW-0406">Ion transport</keyword>
<keyword evidence="8 18" id="KW-0472">Membrane</keyword>
<keyword evidence="6" id="KW-0770">Synapse</keyword>
<dbReference type="GO" id="GO:0032983">
    <property type="term" value="C:kainate selective glutamate receptor complex"/>
    <property type="evidence" value="ECO:0000318"/>
    <property type="project" value="GO_Central"/>
</dbReference>
<dbReference type="GO" id="GO:0015277">
    <property type="term" value="F:kainate selective glutamate receptor activity"/>
    <property type="evidence" value="ECO:0000318"/>
    <property type="project" value="GO_Central"/>
</dbReference>
<dbReference type="SMART" id="SM00079">
    <property type="entry name" value="PBPe"/>
    <property type="match status" value="1"/>
</dbReference>
<dbReference type="Pfam" id="PF01094">
    <property type="entry name" value="ANF_receptor"/>
    <property type="match status" value="1"/>
</dbReference>
<comment type="subcellular location">
    <subcellularLocation>
        <location evidence="14">Postsynaptic cell membrane</location>
        <topology evidence="14">Multi-pass membrane protein</topology>
    </subcellularLocation>
</comment>
<dbReference type="InterPro" id="IPR015683">
    <property type="entry name" value="Ionotropic_Glu_rcpt"/>
</dbReference>
<keyword evidence="3 18" id="KW-0812">Transmembrane</keyword>
<evidence type="ECO:0000256" key="19">
    <source>
        <dbReference type="SAM" id="SignalP"/>
    </source>
</evidence>
<keyword evidence="13" id="KW-0407">Ion channel</keyword>
<keyword evidence="4 19" id="KW-0732">Signal</keyword>
<feature type="domain" description="Ionotropic glutamate receptor C-terminal" evidence="20">
    <location>
        <begin position="410"/>
        <end position="779"/>
    </location>
</feature>
<dbReference type="Pfam" id="PF00060">
    <property type="entry name" value="Lig_chan"/>
    <property type="match status" value="1"/>
</dbReference>
<dbReference type="GO" id="GO:0050804">
    <property type="term" value="P:modulation of chemical synaptic transmission"/>
    <property type="evidence" value="ECO:0000318"/>
    <property type="project" value="GO_Central"/>
</dbReference>
<dbReference type="InterPro" id="IPR001828">
    <property type="entry name" value="ANF_lig-bd_rcpt"/>
</dbReference>
<dbReference type="InterPro" id="IPR028082">
    <property type="entry name" value="Peripla_BP_I"/>
</dbReference>
<feature type="binding site" evidence="15">
    <location>
        <position position="499"/>
    </location>
    <ligand>
        <name>L-glutamate</name>
        <dbReference type="ChEBI" id="CHEBI:29985"/>
    </ligand>
</feature>
<feature type="binding site" evidence="15">
    <location>
        <position position="667"/>
    </location>
    <ligand>
        <name>L-glutamate</name>
        <dbReference type="ChEBI" id="CHEBI:29985"/>
    </ligand>
</feature>
<accession>A0A9J7LSG0</accession>
<evidence type="ECO:0000313" key="22">
    <source>
        <dbReference type="Proteomes" id="UP000001554"/>
    </source>
</evidence>
<dbReference type="PANTHER" id="PTHR18966">
    <property type="entry name" value="IONOTROPIC GLUTAMATE RECEPTOR"/>
    <property type="match status" value="1"/>
</dbReference>
<dbReference type="RefSeq" id="XP_035687428.1">
    <property type="nucleotide sequence ID" value="XM_035831535.1"/>
</dbReference>
<dbReference type="InterPro" id="IPR001508">
    <property type="entry name" value="Iono_Glu_rcpt_met"/>
</dbReference>
<dbReference type="Gene3D" id="3.40.190.10">
    <property type="entry name" value="Periplasmic binding protein-like II"/>
    <property type="match status" value="2"/>
</dbReference>
<dbReference type="PRINTS" id="PR00177">
    <property type="entry name" value="NMDARECEPTOR"/>
</dbReference>
<gene>
    <name evidence="23" type="primary">LOC118423400</name>
</gene>
<keyword evidence="11" id="KW-0628">Postsynaptic cell membrane</keyword>
<evidence type="ECO:0000256" key="18">
    <source>
        <dbReference type="SAM" id="Phobius"/>
    </source>
</evidence>
<evidence type="ECO:0000256" key="3">
    <source>
        <dbReference type="ARBA" id="ARBA00022692"/>
    </source>
</evidence>
<evidence type="ECO:0000256" key="15">
    <source>
        <dbReference type="PIRSR" id="PIRSR601508-1"/>
    </source>
</evidence>
<keyword evidence="2" id="KW-1003">Cell membrane</keyword>
<dbReference type="SUPFAM" id="SSF53822">
    <property type="entry name" value="Periplasmic binding protein-like I"/>
    <property type="match status" value="1"/>
</dbReference>
<dbReference type="OrthoDB" id="5984008at2759"/>
<feature type="binding site" evidence="15">
    <location>
        <position position="716"/>
    </location>
    <ligand>
        <name>L-glutamate</name>
        <dbReference type="ChEBI" id="CHEBI:29985"/>
    </ligand>
</feature>
<dbReference type="SUPFAM" id="SSF53850">
    <property type="entry name" value="Periplasmic binding protein-like II"/>
    <property type="match status" value="1"/>
</dbReference>
<evidence type="ECO:0000256" key="2">
    <source>
        <dbReference type="ARBA" id="ARBA00022475"/>
    </source>
</evidence>
<evidence type="ECO:0000256" key="4">
    <source>
        <dbReference type="ARBA" id="ARBA00022729"/>
    </source>
</evidence>
<reference evidence="22" key="1">
    <citation type="journal article" date="2020" name="Nat. Ecol. Evol.">
        <title>Deeply conserved synteny resolves early events in vertebrate evolution.</title>
        <authorList>
            <person name="Simakov O."/>
            <person name="Marletaz F."/>
            <person name="Yue J.X."/>
            <person name="O'Connell B."/>
            <person name="Jenkins J."/>
            <person name="Brandt A."/>
            <person name="Calef R."/>
            <person name="Tung C.H."/>
            <person name="Huang T.K."/>
            <person name="Schmutz J."/>
            <person name="Satoh N."/>
            <person name="Yu J.K."/>
            <person name="Putnam N.H."/>
            <person name="Green R.E."/>
            <person name="Rokhsar D.S."/>
        </authorList>
    </citation>
    <scope>NUCLEOTIDE SEQUENCE [LARGE SCALE GENOMIC DNA]</scope>
    <source>
        <strain evidence="22">S238N-H82</strain>
    </source>
</reference>
<feature type="transmembrane region" description="Helical" evidence="18">
    <location>
        <begin position="798"/>
        <end position="822"/>
    </location>
</feature>
<protein>
    <submittedName>
        <fullName evidence="23">Glutamate receptor ionotropic, kainate 2-like isoform X1</fullName>
    </submittedName>
</protein>
<proteinExistence type="predicted"/>
<evidence type="ECO:0000256" key="9">
    <source>
        <dbReference type="ARBA" id="ARBA00023170"/>
    </source>
</evidence>
<dbReference type="GO" id="GO:0005886">
    <property type="term" value="C:plasma membrane"/>
    <property type="evidence" value="ECO:0000318"/>
    <property type="project" value="GO_Central"/>
</dbReference>
<evidence type="ECO:0000256" key="6">
    <source>
        <dbReference type="ARBA" id="ARBA00023018"/>
    </source>
</evidence>
<dbReference type="GO" id="GO:0042734">
    <property type="term" value="C:presynaptic membrane"/>
    <property type="evidence" value="ECO:0000318"/>
    <property type="project" value="GO_Central"/>
</dbReference>
<organism evidence="22 23">
    <name type="scientific">Branchiostoma floridae</name>
    <name type="common">Florida lancelet</name>
    <name type="synonym">Amphioxus</name>
    <dbReference type="NCBI Taxonomy" id="7739"/>
    <lineage>
        <taxon>Eukaryota</taxon>
        <taxon>Metazoa</taxon>
        <taxon>Chordata</taxon>
        <taxon>Cephalochordata</taxon>
        <taxon>Leptocardii</taxon>
        <taxon>Amphioxiformes</taxon>
        <taxon>Branchiostomatidae</taxon>
        <taxon>Branchiostoma</taxon>
    </lineage>
</organism>
<evidence type="ECO:0000256" key="8">
    <source>
        <dbReference type="ARBA" id="ARBA00023136"/>
    </source>
</evidence>
<dbReference type="GO" id="GO:0035249">
    <property type="term" value="P:synaptic transmission, glutamatergic"/>
    <property type="evidence" value="ECO:0000318"/>
    <property type="project" value="GO_Central"/>
</dbReference>
<dbReference type="FunFam" id="1.10.287.70:FF:000010">
    <property type="entry name" value="Putative glutamate receptor ionotropic kainate 1"/>
    <property type="match status" value="1"/>
</dbReference>
<sequence>MAVVLLMLASTMAFFSTCASSLDTVTIGGLLQRNESQREDLAVRYAINNINSIKSLLPRTKLISNTQQVSNTSFTAAMQACSLLSTPVPAILQTSSGPTFSALRSISSRFNVPGIETSWMAERDVDSFLVSLFPESSLFGRAIVDLVTKNGWVDVALVYEDNKALVRLQELISLPARRQRVKVIVYQVEKGDSRNVLREIRNSGTTEIVLDLSTSTLETFLQQASDPNMEMLSKYYNYIVTSLDMDIVRLPAHTEVNITSFTLMDRGRPLVMTILNRWSDWQNSTSLDPLRLPTSVALVYDAVYVIAHALSSLQRKTNIRLDPIMCEQGNPWPLGKAFTAQLKKVSIQGLSGPIGFDKNGRRTTFQLNVINVREQSKAQRLGFWTPDKGLNMTEEKKGRAVSPGSLRNRTFVVTTRLEPPFVMFKRDWTSGGDNLFEGYCMDLLDELSKMLGFKYRVSLVPDANYGFENEDGVWDGMVRELMERRADLAVAPFTITSSREKVIDFSKPFMNVGISILYRKPQTEDRLFAFLSPLSYDIWLYVLLAYVGVSGVLFFVARFTPYEWISIDPYESLDLPAMEENHFTLMNSLWFTLGALMQQGSDMWSRAASTKMVMGSWWFFMLIIISSYTANLAAFLTVERMVIPIESAEDLAAQTQIHYGCLQGGTTMTFFKQNSKVPTYQKMWAFMNTVEPSPFTKTVEEGILRVLNGNYAFLLESTMNEYVRRKSCNLTQIGGPLDSKGYGIGTPNGSPFTDDISNAILSLQEQGRLEELYRKWWKGSCPAEEKDWFFSSLNWDQVGGIFIVLMVGLALSTVIAVLEVIVKSKQDAKKFGSTRCHELMKGLRLAVNCKKGEPLSRSGSLRCKPPPDLTPCTHNLGRRPSFIVHSNGNIVSKKESVL</sequence>
<reference evidence="23" key="2">
    <citation type="submission" date="2025-08" db="UniProtKB">
        <authorList>
            <consortium name="RefSeq"/>
        </authorList>
    </citation>
    <scope>IDENTIFICATION</scope>
    <source>
        <strain evidence="23">S238N-H82</strain>
        <tissue evidence="23">Testes</tissue>
    </source>
</reference>
<feature type="chain" id="PRO_5039894268" evidence="19">
    <location>
        <begin position="22"/>
        <end position="898"/>
    </location>
</feature>
<evidence type="ECO:0000256" key="1">
    <source>
        <dbReference type="ARBA" id="ARBA00022448"/>
    </source>
</evidence>
<keyword evidence="22" id="KW-1185">Reference proteome</keyword>
<dbReference type="AlphaFoldDB" id="A0A9J7LSG0"/>
<evidence type="ECO:0000256" key="5">
    <source>
        <dbReference type="ARBA" id="ARBA00022989"/>
    </source>
</evidence>
<feature type="binding site" evidence="15">
    <location>
        <position position="492"/>
    </location>
    <ligand>
        <name>L-glutamate</name>
        <dbReference type="ChEBI" id="CHEBI:29985"/>
    </ligand>
</feature>
<feature type="disulfide bond" evidence="17">
    <location>
        <begin position="728"/>
        <end position="781"/>
    </location>
</feature>
<evidence type="ECO:0000259" key="20">
    <source>
        <dbReference type="SMART" id="SM00079"/>
    </source>
</evidence>